<feature type="binding site" evidence="4">
    <location>
        <position position="119"/>
    </location>
    <ligand>
        <name>substrate</name>
    </ligand>
</feature>
<dbReference type="InterPro" id="IPR020094">
    <property type="entry name" value="TruA/RsuA/RluB/E/F_N"/>
</dbReference>
<dbReference type="RefSeq" id="WP_425346554.1">
    <property type="nucleotide sequence ID" value="NZ_JBGUBD010000010.1"/>
</dbReference>
<dbReference type="EC" id="5.4.99.12" evidence="4"/>
<reference evidence="7 8" key="1">
    <citation type="submission" date="2024-08" db="EMBL/GenBank/DDBJ databases">
        <title>Whole-genome sequencing of halo(alkali)philic microorganisms from hypersaline lakes.</title>
        <authorList>
            <person name="Sorokin D.Y."/>
            <person name="Merkel A.Y."/>
            <person name="Messina E."/>
            <person name="Yakimov M."/>
        </authorList>
    </citation>
    <scope>NUCLEOTIDE SEQUENCE [LARGE SCALE GENOMIC DNA]</scope>
    <source>
        <strain evidence="7 8">AB-hyl4</strain>
    </source>
</reference>
<dbReference type="HAMAP" id="MF_00171">
    <property type="entry name" value="TruA"/>
    <property type="match status" value="1"/>
</dbReference>
<comment type="catalytic activity">
    <reaction evidence="4 5">
        <text>uridine(38/39/40) in tRNA = pseudouridine(38/39/40) in tRNA</text>
        <dbReference type="Rhea" id="RHEA:22376"/>
        <dbReference type="Rhea" id="RHEA-COMP:10085"/>
        <dbReference type="Rhea" id="RHEA-COMP:10087"/>
        <dbReference type="ChEBI" id="CHEBI:65314"/>
        <dbReference type="ChEBI" id="CHEBI:65315"/>
        <dbReference type="EC" id="5.4.99.12"/>
    </reaction>
</comment>
<comment type="function">
    <text evidence="4">Formation of pseudouridine at positions 38, 39 and 40 in the anticodon stem and loop of transfer RNAs.</text>
</comment>
<comment type="caution">
    <text evidence="4">Lacks conserved residue(s) required for the propagation of feature annotation.</text>
</comment>
<evidence type="ECO:0000313" key="8">
    <source>
        <dbReference type="Proteomes" id="UP001575105"/>
    </source>
</evidence>
<organism evidence="7 8">
    <name type="scientific">Natronomicrosphaera hydrolytica</name>
    <dbReference type="NCBI Taxonomy" id="3242702"/>
    <lineage>
        <taxon>Bacteria</taxon>
        <taxon>Pseudomonadati</taxon>
        <taxon>Planctomycetota</taxon>
        <taxon>Phycisphaerae</taxon>
        <taxon>Phycisphaerales</taxon>
        <taxon>Phycisphaeraceae</taxon>
        <taxon>Natronomicrosphaera</taxon>
    </lineage>
</organism>
<dbReference type="EMBL" id="JBGUBD010000010">
    <property type="protein sequence ID" value="MFA9479629.1"/>
    <property type="molecule type" value="Genomic_DNA"/>
</dbReference>
<evidence type="ECO:0000256" key="2">
    <source>
        <dbReference type="ARBA" id="ARBA00022694"/>
    </source>
</evidence>
<gene>
    <name evidence="4 7" type="primary">truA</name>
    <name evidence="7" type="ORF">ACERK3_15175</name>
</gene>
<dbReference type="Gene3D" id="3.30.70.580">
    <property type="entry name" value="Pseudouridine synthase I, catalytic domain, N-terminal subdomain"/>
    <property type="match status" value="1"/>
</dbReference>
<evidence type="ECO:0000256" key="1">
    <source>
        <dbReference type="ARBA" id="ARBA00009375"/>
    </source>
</evidence>
<dbReference type="CDD" id="cd02570">
    <property type="entry name" value="PseudoU_synth_EcTruA"/>
    <property type="match status" value="1"/>
</dbReference>
<dbReference type="Gene3D" id="3.30.70.660">
    <property type="entry name" value="Pseudouridine synthase I, catalytic domain, C-terminal subdomain"/>
    <property type="match status" value="1"/>
</dbReference>
<dbReference type="InterPro" id="IPR001406">
    <property type="entry name" value="PsdUridine_synth_TruA"/>
</dbReference>
<dbReference type="InterPro" id="IPR020095">
    <property type="entry name" value="PsdUridine_synth_TruA_C"/>
</dbReference>
<evidence type="ECO:0000256" key="3">
    <source>
        <dbReference type="ARBA" id="ARBA00023235"/>
    </source>
</evidence>
<dbReference type="SUPFAM" id="SSF55120">
    <property type="entry name" value="Pseudouridine synthase"/>
    <property type="match status" value="1"/>
</dbReference>
<name>A0ABV4U7P8_9BACT</name>
<evidence type="ECO:0000259" key="6">
    <source>
        <dbReference type="Pfam" id="PF01416"/>
    </source>
</evidence>
<keyword evidence="3 4" id="KW-0413">Isomerase</keyword>
<comment type="caution">
    <text evidence="7">The sequence shown here is derived from an EMBL/GenBank/DDBJ whole genome shotgun (WGS) entry which is preliminary data.</text>
</comment>
<keyword evidence="2 4" id="KW-0819">tRNA processing</keyword>
<evidence type="ECO:0000313" key="7">
    <source>
        <dbReference type="EMBL" id="MFA9479629.1"/>
    </source>
</evidence>
<comment type="similarity">
    <text evidence="1 4 5">Belongs to the tRNA pseudouridine synthase TruA family.</text>
</comment>
<dbReference type="PANTHER" id="PTHR11142:SF0">
    <property type="entry name" value="TRNA PSEUDOURIDINE SYNTHASE-LIKE 1"/>
    <property type="match status" value="1"/>
</dbReference>
<accession>A0ABV4U7P8</accession>
<dbReference type="GO" id="GO:0160147">
    <property type="term" value="F:tRNA pseudouridine(38-40) synthase activity"/>
    <property type="evidence" value="ECO:0007669"/>
    <property type="project" value="UniProtKB-EC"/>
</dbReference>
<dbReference type="InterPro" id="IPR020103">
    <property type="entry name" value="PsdUridine_synth_cat_dom_sf"/>
</dbReference>
<dbReference type="Proteomes" id="UP001575105">
    <property type="component" value="Unassembled WGS sequence"/>
</dbReference>
<dbReference type="InterPro" id="IPR020097">
    <property type="entry name" value="PsdUridine_synth_TruA_a/b_dom"/>
</dbReference>
<dbReference type="PANTHER" id="PTHR11142">
    <property type="entry name" value="PSEUDOURIDYLATE SYNTHASE"/>
    <property type="match status" value="1"/>
</dbReference>
<dbReference type="PIRSF" id="PIRSF001430">
    <property type="entry name" value="tRNA_psdUrid_synth"/>
    <property type="match status" value="1"/>
</dbReference>
<evidence type="ECO:0000256" key="4">
    <source>
        <dbReference type="HAMAP-Rule" id="MF_00171"/>
    </source>
</evidence>
<dbReference type="NCBIfam" id="TIGR00071">
    <property type="entry name" value="hisT_truA"/>
    <property type="match status" value="1"/>
</dbReference>
<dbReference type="Pfam" id="PF01416">
    <property type="entry name" value="PseudoU_synth_1"/>
    <property type="match status" value="2"/>
</dbReference>
<evidence type="ECO:0000256" key="5">
    <source>
        <dbReference type="RuleBase" id="RU003792"/>
    </source>
</evidence>
<sequence>MCITQRYKLTIAYDGTNFHGWQKQHPPGVDVPLRTVQQVVEDTLREVLHQPIRLMGASRTDAGVHARGQVAQFDAACPIPLERMALAFNSRLPADVDVRSCEVVPATFDCIGDCTSKQYRYRIWNSAGRPLERRHFVWHCWTPLDLDRMNDAARRLVGMHDVAGFAAAKHGRLSTVRTIHACEVVRDCAADSPEVHVVISGDGFLYNMVRIVAGTLVEVGRGLFEPERIDEILRKADRRLAGPTLPPEGLWLEWIRF</sequence>
<protein>
    <recommendedName>
        <fullName evidence="4">tRNA pseudouridine synthase A</fullName>
        <ecNumber evidence="4">5.4.99.12</ecNumber>
    </recommendedName>
    <alternativeName>
        <fullName evidence="4">tRNA pseudouridine(38-40) synthase</fullName>
    </alternativeName>
    <alternativeName>
        <fullName evidence="4">tRNA pseudouridylate synthase I</fullName>
    </alternativeName>
    <alternativeName>
        <fullName evidence="4">tRNA-uridine isomerase I</fullName>
    </alternativeName>
</protein>
<feature type="domain" description="Pseudouridine synthase I TruA alpha/beta" evidence="6">
    <location>
        <begin position="11"/>
        <end position="110"/>
    </location>
</feature>
<feature type="active site" description="Nucleophile" evidence="4">
    <location>
        <position position="61"/>
    </location>
</feature>
<feature type="domain" description="Pseudouridine synthase I TruA alpha/beta" evidence="6">
    <location>
        <begin position="152"/>
        <end position="257"/>
    </location>
</feature>
<proteinExistence type="inferred from homology"/>
<keyword evidence="8" id="KW-1185">Reference proteome</keyword>
<comment type="subunit">
    <text evidence="4">Homodimer.</text>
</comment>